<proteinExistence type="predicted"/>
<dbReference type="PANTHER" id="PTHR36934:SF1">
    <property type="entry name" value="THIOESTERASE DOMAIN-CONTAINING PROTEIN"/>
    <property type="match status" value="1"/>
</dbReference>
<feature type="active site" evidence="1">
    <location>
        <position position="43"/>
    </location>
</feature>
<feature type="binding site" evidence="2">
    <location>
        <position position="62"/>
    </location>
    <ligand>
        <name>substrate</name>
    </ligand>
</feature>
<dbReference type="KEGG" id="sman:C12CBH8_15080"/>
<keyword evidence="5" id="KW-1185">Reference proteome</keyword>
<evidence type="ECO:0000256" key="2">
    <source>
        <dbReference type="PIRSR" id="PIRSR014972-2"/>
    </source>
</evidence>
<organism evidence="4 5">
    <name type="scientific">Solibaculum mannosilyticum</name>
    <dbReference type="NCBI Taxonomy" id="2780922"/>
    <lineage>
        <taxon>Bacteria</taxon>
        <taxon>Bacillati</taxon>
        <taxon>Bacillota</taxon>
        <taxon>Clostridia</taxon>
        <taxon>Eubacteriales</taxon>
        <taxon>Oscillospiraceae</taxon>
        <taxon>Solibaculum</taxon>
    </lineage>
</organism>
<reference evidence="5" key="1">
    <citation type="submission" date="2020-07" db="EMBL/GenBank/DDBJ databases">
        <title>Complete genome sequencing of Clostridia bacterium strain 12CBH8.</title>
        <authorList>
            <person name="Sakamoto M."/>
            <person name="Murakami T."/>
            <person name="Mori H."/>
        </authorList>
    </citation>
    <scope>NUCLEOTIDE SEQUENCE [LARGE SCALE GENOMIC DNA]</scope>
    <source>
        <strain evidence="5">12CBH8</strain>
    </source>
</reference>
<feature type="active site" evidence="1">
    <location>
        <position position="35"/>
    </location>
</feature>
<dbReference type="PIRSF" id="PIRSF014972">
    <property type="entry name" value="FlK"/>
    <property type="match status" value="1"/>
</dbReference>
<dbReference type="Proteomes" id="UP000593890">
    <property type="component" value="Chromosome"/>
</dbReference>
<dbReference type="PANTHER" id="PTHR36934">
    <property type="entry name" value="BLR0278 PROTEIN"/>
    <property type="match status" value="1"/>
</dbReference>
<name>A0A7I8D5W1_9FIRM</name>
<dbReference type="RefSeq" id="WP_246441390.1">
    <property type="nucleotide sequence ID" value="NZ_AP023321.1"/>
</dbReference>
<dbReference type="InterPro" id="IPR054485">
    <property type="entry name" value="FlK-like_dom"/>
</dbReference>
<evidence type="ECO:0000313" key="4">
    <source>
        <dbReference type="EMBL" id="BCI60869.1"/>
    </source>
</evidence>
<feature type="active site" evidence="1">
    <location>
        <position position="69"/>
    </location>
</feature>
<dbReference type="InterPro" id="IPR029069">
    <property type="entry name" value="HotDog_dom_sf"/>
</dbReference>
<feature type="binding site" evidence="2">
    <location>
        <position position="113"/>
    </location>
    <ligand>
        <name>substrate</name>
    </ligand>
</feature>
<dbReference type="SUPFAM" id="SSF54637">
    <property type="entry name" value="Thioesterase/thiol ester dehydrase-isomerase"/>
    <property type="match status" value="1"/>
</dbReference>
<evidence type="ECO:0000313" key="5">
    <source>
        <dbReference type="Proteomes" id="UP000593890"/>
    </source>
</evidence>
<sequence length="132" mass="14486">MQQPVIGMKARYELVVTEEFTAASMGSGLLPVFATPCMIAIMEGAATKCVQPCLEEGWSTVGSMINIKHMAPTPIGSNVYAEAELIENDGRRWLFSVRAYDEAGLIGDGVHERYSIENKRFLEKSAGRKTNV</sequence>
<accession>A0A7I8D5W1</accession>
<dbReference type="AlphaFoldDB" id="A0A7I8D5W1"/>
<feature type="binding site" evidence="2">
    <location>
        <position position="62"/>
    </location>
    <ligand>
        <name>CoA</name>
        <dbReference type="ChEBI" id="CHEBI:57287"/>
    </ligand>
</feature>
<feature type="domain" description="Fluoroacetyl-CoA-specific thioesterase-like" evidence="3">
    <location>
        <begin position="16"/>
        <end position="118"/>
    </location>
</feature>
<protein>
    <recommendedName>
        <fullName evidence="3">Fluoroacetyl-CoA-specific thioesterase-like domain-containing protein</fullName>
    </recommendedName>
</protein>
<dbReference type="InterPro" id="IPR025540">
    <property type="entry name" value="FlK"/>
</dbReference>
<dbReference type="EMBL" id="AP023321">
    <property type="protein sequence ID" value="BCI60869.1"/>
    <property type="molecule type" value="Genomic_DNA"/>
</dbReference>
<evidence type="ECO:0000256" key="1">
    <source>
        <dbReference type="PIRSR" id="PIRSR014972-1"/>
    </source>
</evidence>
<dbReference type="Pfam" id="PF22636">
    <property type="entry name" value="FlK"/>
    <property type="match status" value="1"/>
</dbReference>
<gene>
    <name evidence="4" type="ORF">C12CBH8_15080</name>
</gene>
<dbReference type="Gene3D" id="3.10.129.10">
    <property type="entry name" value="Hotdog Thioesterase"/>
    <property type="match status" value="1"/>
</dbReference>
<evidence type="ECO:0000259" key="3">
    <source>
        <dbReference type="Pfam" id="PF22636"/>
    </source>
</evidence>